<dbReference type="PANTHER" id="PTHR36304:SF4">
    <property type="entry name" value="DUF4388 DOMAIN-CONTAINING PROTEIN"/>
    <property type="match status" value="1"/>
</dbReference>
<proteinExistence type="predicted"/>
<organism evidence="2 3">
    <name type="scientific">Eiseniibacteriota bacterium</name>
    <dbReference type="NCBI Taxonomy" id="2212470"/>
    <lineage>
        <taxon>Bacteria</taxon>
        <taxon>Candidatus Eiseniibacteriota</taxon>
    </lineage>
</organism>
<dbReference type="Pfam" id="PF14332">
    <property type="entry name" value="DUF4388"/>
    <property type="match status" value="1"/>
</dbReference>
<evidence type="ECO:0000259" key="1">
    <source>
        <dbReference type="Pfam" id="PF14332"/>
    </source>
</evidence>
<reference evidence="2" key="1">
    <citation type="submission" date="2020-04" db="EMBL/GenBank/DDBJ databases">
        <authorList>
            <person name="Zhang T."/>
        </authorList>
    </citation>
    <scope>NUCLEOTIDE SEQUENCE</scope>
    <source>
        <strain evidence="2">HKST-UBA01</strain>
    </source>
</reference>
<dbReference type="PANTHER" id="PTHR36304">
    <property type="entry name" value="DOMAIN GTPASE-ACTIVATING PROTEIN, PUTATIVE-RELATED-RELATED"/>
    <property type="match status" value="1"/>
</dbReference>
<dbReference type="Proteomes" id="UP000697710">
    <property type="component" value="Unassembled WGS sequence"/>
</dbReference>
<accession>A0A956RRL9</accession>
<name>A0A956RRL9_UNCEI</name>
<feature type="non-terminal residue" evidence="2">
    <location>
        <position position="216"/>
    </location>
</feature>
<sequence length="216" mass="23567">MSAKTKAEERPDAAAFEGRLSSISLFDVCQFLMLNRKTGTLTARNGPKAAYLTFHEGQMLNAVDEALKEGEPVILEAVQWAQGTFSFVAGPVPPDRRIQVSTENILLEAARQLDEMRAGNLEDDGEPTHTETLRKSQEWTATLGEAFRDAVQSDDEGGVTRNWRESVRQSLEDGSAERAILGPGSRIRLIGPTGIRTMEAPAAGEVESWANDLLPA</sequence>
<evidence type="ECO:0000313" key="2">
    <source>
        <dbReference type="EMBL" id="MCA9730135.1"/>
    </source>
</evidence>
<dbReference type="EMBL" id="JAGQHR010001007">
    <property type="protein sequence ID" value="MCA9730135.1"/>
    <property type="molecule type" value="Genomic_DNA"/>
</dbReference>
<dbReference type="AlphaFoldDB" id="A0A956RRL9"/>
<comment type="caution">
    <text evidence="2">The sequence shown here is derived from an EMBL/GenBank/DDBJ whole genome shotgun (WGS) entry which is preliminary data.</text>
</comment>
<gene>
    <name evidence="2" type="ORF">KC729_20795</name>
</gene>
<protein>
    <submittedName>
        <fullName evidence="2">DUF4388 domain-containing protein</fullName>
    </submittedName>
</protein>
<evidence type="ECO:0000313" key="3">
    <source>
        <dbReference type="Proteomes" id="UP000697710"/>
    </source>
</evidence>
<reference evidence="2" key="2">
    <citation type="journal article" date="2021" name="Microbiome">
        <title>Successional dynamics and alternative stable states in a saline activated sludge microbial community over 9 years.</title>
        <authorList>
            <person name="Wang Y."/>
            <person name="Ye J."/>
            <person name="Ju F."/>
            <person name="Liu L."/>
            <person name="Boyd J.A."/>
            <person name="Deng Y."/>
            <person name="Parks D.H."/>
            <person name="Jiang X."/>
            <person name="Yin X."/>
            <person name="Woodcroft B.J."/>
            <person name="Tyson G.W."/>
            <person name="Hugenholtz P."/>
            <person name="Polz M.F."/>
            <person name="Zhang T."/>
        </authorList>
    </citation>
    <scope>NUCLEOTIDE SEQUENCE</scope>
    <source>
        <strain evidence="2">HKST-UBA01</strain>
    </source>
</reference>
<feature type="domain" description="PatA-like N-terminal" evidence="1">
    <location>
        <begin position="17"/>
        <end position="116"/>
    </location>
</feature>
<dbReference type="InterPro" id="IPR025497">
    <property type="entry name" value="PatA-like_N"/>
</dbReference>